<evidence type="ECO:0000259" key="11">
    <source>
        <dbReference type="Pfam" id="PF00890"/>
    </source>
</evidence>
<dbReference type="Pfam" id="PF00890">
    <property type="entry name" value="FAD_binding_2"/>
    <property type="match status" value="1"/>
</dbReference>
<evidence type="ECO:0000256" key="10">
    <source>
        <dbReference type="SAM" id="SignalP"/>
    </source>
</evidence>
<comment type="pathway">
    <text evidence="2">Cofactor biosynthesis; NAD(+) biosynthesis; iminoaspartate from L-aspartate (oxidase route): step 1/1.</text>
</comment>
<accession>A0ABW0SXM2</accession>
<dbReference type="InterPro" id="IPR005288">
    <property type="entry name" value="NadB"/>
</dbReference>
<proteinExistence type="inferred from homology"/>
<comment type="catalytic activity">
    <reaction evidence="9">
        <text>L-aspartate + O2 = iminosuccinate + H2O2</text>
        <dbReference type="Rhea" id="RHEA:25876"/>
        <dbReference type="ChEBI" id="CHEBI:15379"/>
        <dbReference type="ChEBI" id="CHEBI:16240"/>
        <dbReference type="ChEBI" id="CHEBI:29991"/>
        <dbReference type="ChEBI" id="CHEBI:77875"/>
        <dbReference type="EC" id="1.4.3.16"/>
    </reaction>
    <physiologicalReaction direction="left-to-right" evidence="9">
        <dbReference type="Rhea" id="RHEA:25877"/>
    </physiologicalReaction>
</comment>
<evidence type="ECO:0000256" key="6">
    <source>
        <dbReference type="ARBA" id="ARBA00022642"/>
    </source>
</evidence>
<dbReference type="PANTHER" id="PTHR42716">
    <property type="entry name" value="L-ASPARTATE OXIDASE"/>
    <property type="match status" value="1"/>
</dbReference>
<evidence type="ECO:0000256" key="3">
    <source>
        <dbReference type="ARBA" id="ARBA00008562"/>
    </source>
</evidence>
<dbReference type="InterPro" id="IPR036188">
    <property type="entry name" value="FAD/NAD-bd_sf"/>
</dbReference>
<dbReference type="EMBL" id="JBHSNG010000011">
    <property type="protein sequence ID" value="MFC5581817.1"/>
    <property type="molecule type" value="Genomic_DNA"/>
</dbReference>
<keyword evidence="5" id="KW-0285">Flavoprotein</keyword>
<keyword evidence="6" id="KW-0662">Pyridine nucleotide biosynthesis</keyword>
<evidence type="ECO:0000256" key="1">
    <source>
        <dbReference type="ARBA" id="ARBA00001974"/>
    </source>
</evidence>
<dbReference type="Gene3D" id="3.50.50.60">
    <property type="entry name" value="FAD/NAD(P)-binding domain"/>
    <property type="match status" value="1"/>
</dbReference>
<evidence type="ECO:0000256" key="8">
    <source>
        <dbReference type="ARBA" id="ARBA00023002"/>
    </source>
</evidence>
<evidence type="ECO:0000256" key="4">
    <source>
        <dbReference type="ARBA" id="ARBA00012173"/>
    </source>
</evidence>
<organism evidence="12 13">
    <name type="scientific">Rhodanobacter terrae</name>
    <dbReference type="NCBI Taxonomy" id="418647"/>
    <lineage>
        <taxon>Bacteria</taxon>
        <taxon>Pseudomonadati</taxon>
        <taxon>Pseudomonadota</taxon>
        <taxon>Gammaproteobacteria</taxon>
        <taxon>Lysobacterales</taxon>
        <taxon>Rhodanobacteraceae</taxon>
        <taxon>Rhodanobacter</taxon>
    </lineage>
</organism>
<reference evidence="13" key="1">
    <citation type="journal article" date="2019" name="Int. J. Syst. Evol. Microbiol.">
        <title>The Global Catalogue of Microorganisms (GCM) 10K type strain sequencing project: providing services to taxonomists for standard genome sequencing and annotation.</title>
        <authorList>
            <consortium name="The Broad Institute Genomics Platform"/>
            <consortium name="The Broad Institute Genome Sequencing Center for Infectious Disease"/>
            <person name="Wu L."/>
            <person name="Ma J."/>
        </authorList>
    </citation>
    <scope>NUCLEOTIDE SEQUENCE [LARGE SCALE GENOMIC DNA]</scope>
    <source>
        <strain evidence="13">CGMCC 1.13587</strain>
    </source>
</reference>
<dbReference type="InterPro" id="IPR027477">
    <property type="entry name" value="Succ_DH/fumarate_Rdtase_cat_sf"/>
</dbReference>
<evidence type="ECO:0000313" key="13">
    <source>
        <dbReference type="Proteomes" id="UP001596111"/>
    </source>
</evidence>
<protein>
    <recommendedName>
        <fullName evidence="4">L-aspartate oxidase</fullName>
        <ecNumber evidence="4">1.4.3.16</ecNumber>
    </recommendedName>
</protein>
<dbReference type="InterPro" id="IPR003953">
    <property type="entry name" value="FAD-dep_OxRdtase_2_FAD-bd"/>
</dbReference>
<dbReference type="InterPro" id="IPR037099">
    <property type="entry name" value="Fum_R/Succ_DH_flav-like_C_sf"/>
</dbReference>
<sequence length="482" mass="49765">MKHAHLPIVVVGGGVAGMATALAAAPAPVRLLCRAHDGSGSASALAQGGIAAALDPHDSAAAHAGDTVEAGAHHNDAAAVQWLTGEAPCTVAWLQQQGVQFDRGVDGNLQLGREGGHGTSRIVHAGGDATGAALVHALRARVQAAAHVQWRGGVDVDALLLCDGRVVGVRTCDERGRRQHIEAAAVVLATGGVGALFAHTSNPAGADGAGLALGLAAGALPRDLEFVQFHPTALDVGGHCLPLITEALRGAGARLTDAAGQPLMRGLHPLGDLAPRDVVARRVWQIQREGGKVWLDATAVSGDWNIRFPTVLTMCLAHGLDPRRTLLPVTPAAHFHMGGLATDLDGRSTLPGLYAVGEVACNGVHGANRLASNSLLEGVACGRRLGTALARMAPSYGWQGRHGWVERGDGLPPASLAALRTLLWRAAGPVREAPSLRDAWRSCTAAADAGWQMRLARSLLYAALLRRHSLGAHCLESRGRSG</sequence>
<feature type="signal peptide" evidence="10">
    <location>
        <begin position="1"/>
        <end position="23"/>
    </location>
</feature>
<evidence type="ECO:0000256" key="2">
    <source>
        <dbReference type="ARBA" id="ARBA00004950"/>
    </source>
</evidence>
<feature type="chain" id="PRO_5047540209" description="L-aspartate oxidase" evidence="10">
    <location>
        <begin position="24"/>
        <end position="482"/>
    </location>
</feature>
<gene>
    <name evidence="12" type="ORF">ACFPPB_11910</name>
</gene>
<dbReference type="SUPFAM" id="SSF56425">
    <property type="entry name" value="Succinate dehydrogenase/fumarate reductase flavoprotein, catalytic domain"/>
    <property type="match status" value="1"/>
</dbReference>
<dbReference type="SUPFAM" id="SSF51905">
    <property type="entry name" value="FAD/NAD(P)-binding domain"/>
    <property type="match status" value="1"/>
</dbReference>
<dbReference type="RefSeq" id="WP_377327312.1">
    <property type="nucleotide sequence ID" value="NZ_JBHSNG010000011.1"/>
</dbReference>
<comment type="caution">
    <text evidence="12">The sequence shown here is derived from an EMBL/GenBank/DDBJ whole genome shotgun (WGS) entry which is preliminary data.</text>
</comment>
<evidence type="ECO:0000256" key="5">
    <source>
        <dbReference type="ARBA" id="ARBA00022630"/>
    </source>
</evidence>
<evidence type="ECO:0000256" key="9">
    <source>
        <dbReference type="ARBA" id="ARBA00048305"/>
    </source>
</evidence>
<dbReference type="PANTHER" id="PTHR42716:SF2">
    <property type="entry name" value="L-ASPARTATE OXIDASE, CHLOROPLASTIC"/>
    <property type="match status" value="1"/>
</dbReference>
<evidence type="ECO:0000256" key="7">
    <source>
        <dbReference type="ARBA" id="ARBA00022827"/>
    </source>
</evidence>
<comment type="cofactor">
    <cofactor evidence="1">
        <name>FAD</name>
        <dbReference type="ChEBI" id="CHEBI:57692"/>
    </cofactor>
</comment>
<dbReference type="PRINTS" id="PR00368">
    <property type="entry name" value="FADPNR"/>
</dbReference>
<dbReference type="Gene3D" id="3.90.700.10">
    <property type="entry name" value="Succinate dehydrogenase/fumarate reductase flavoprotein, catalytic domain"/>
    <property type="match status" value="1"/>
</dbReference>
<keyword evidence="8" id="KW-0560">Oxidoreductase</keyword>
<comment type="similarity">
    <text evidence="3">Belongs to the FAD-dependent oxidoreductase 2 family. NadB subfamily.</text>
</comment>
<keyword evidence="13" id="KW-1185">Reference proteome</keyword>
<dbReference type="SUPFAM" id="SSF46977">
    <property type="entry name" value="Succinate dehydrogenase/fumarate reductase flavoprotein C-terminal domain"/>
    <property type="match status" value="1"/>
</dbReference>
<name>A0ABW0SXM2_9GAMM</name>
<evidence type="ECO:0000313" key="12">
    <source>
        <dbReference type="EMBL" id="MFC5581817.1"/>
    </source>
</evidence>
<feature type="domain" description="FAD-dependent oxidoreductase 2 FAD-binding" evidence="11">
    <location>
        <begin position="8"/>
        <end position="375"/>
    </location>
</feature>
<dbReference type="Proteomes" id="UP001596111">
    <property type="component" value="Unassembled WGS sequence"/>
</dbReference>
<dbReference type="EC" id="1.4.3.16" evidence="4"/>
<keyword evidence="10" id="KW-0732">Signal</keyword>
<keyword evidence="7" id="KW-0274">FAD</keyword>